<evidence type="ECO:0000313" key="3">
    <source>
        <dbReference type="Proteomes" id="UP000297299"/>
    </source>
</evidence>
<evidence type="ECO:0000256" key="1">
    <source>
        <dbReference type="SAM" id="MobiDB-lite"/>
    </source>
</evidence>
<gene>
    <name evidence="2" type="ORF">BOTCAL_0045g00280</name>
</gene>
<accession>A0A4Y8DBJ2</accession>
<dbReference type="EMBL" id="PHWZ01000045">
    <property type="protein sequence ID" value="TEY78811.1"/>
    <property type="molecule type" value="Genomic_DNA"/>
</dbReference>
<sequence length="235" mass="26208">MRLLSIYLLLDSKDEEAAIVVVAISKYWKEEEAVGTFKNTSDRLSFHPPPPQHHTRLPKMGGLTAINLSSRHGESIIDTSFSAGCFRTRSAPNHQGLNHVLDLTTPSPPVPLRASQLNCSPMPRPSEDTRIMRPTLDKSKGIVKIRIPLPNGSSQDIANPDQFTKRREKFGSFISPTRSEFWATVMQAPADISTPSENHPKRKSATSIQNSTHPIPPQTRARKDFWAIVMHASEK</sequence>
<evidence type="ECO:0000313" key="2">
    <source>
        <dbReference type="EMBL" id="TEY78811.1"/>
    </source>
</evidence>
<dbReference type="Proteomes" id="UP000297299">
    <property type="component" value="Unassembled WGS sequence"/>
</dbReference>
<reference evidence="2 3" key="1">
    <citation type="submission" date="2017-11" db="EMBL/GenBank/DDBJ databases">
        <title>Comparative genomics of Botrytis spp.</title>
        <authorList>
            <person name="Valero-Jimenez C.A."/>
            <person name="Tapia P."/>
            <person name="Veloso J."/>
            <person name="Silva-Moreno E."/>
            <person name="Staats M."/>
            <person name="Valdes J.H."/>
            <person name="Van Kan J.A.L."/>
        </authorList>
    </citation>
    <scope>NUCLEOTIDE SEQUENCE [LARGE SCALE GENOMIC DNA]</scope>
    <source>
        <strain evidence="2 3">MUCL2830</strain>
    </source>
</reference>
<protein>
    <submittedName>
        <fullName evidence="2">Uncharacterized protein</fullName>
    </submittedName>
</protein>
<feature type="region of interest" description="Disordered" evidence="1">
    <location>
        <begin position="191"/>
        <end position="219"/>
    </location>
</feature>
<organism evidence="2 3">
    <name type="scientific">Botryotinia calthae</name>
    <dbReference type="NCBI Taxonomy" id="38488"/>
    <lineage>
        <taxon>Eukaryota</taxon>
        <taxon>Fungi</taxon>
        <taxon>Dikarya</taxon>
        <taxon>Ascomycota</taxon>
        <taxon>Pezizomycotina</taxon>
        <taxon>Leotiomycetes</taxon>
        <taxon>Helotiales</taxon>
        <taxon>Sclerotiniaceae</taxon>
        <taxon>Botryotinia</taxon>
    </lineage>
</organism>
<comment type="caution">
    <text evidence="2">The sequence shown here is derived from an EMBL/GenBank/DDBJ whole genome shotgun (WGS) entry which is preliminary data.</text>
</comment>
<name>A0A4Y8DBJ2_9HELO</name>
<dbReference type="OrthoDB" id="3526636at2759"/>
<dbReference type="AlphaFoldDB" id="A0A4Y8DBJ2"/>
<proteinExistence type="predicted"/>
<keyword evidence="3" id="KW-1185">Reference proteome</keyword>